<proteinExistence type="predicted"/>
<organism evidence="2 3">
    <name type="scientific">Solanum tuberosum</name>
    <name type="common">Potato</name>
    <dbReference type="NCBI Taxonomy" id="4113"/>
    <lineage>
        <taxon>Eukaryota</taxon>
        <taxon>Viridiplantae</taxon>
        <taxon>Streptophyta</taxon>
        <taxon>Embryophyta</taxon>
        <taxon>Tracheophyta</taxon>
        <taxon>Spermatophyta</taxon>
        <taxon>Magnoliopsida</taxon>
        <taxon>eudicotyledons</taxon>
        <taxon>Gunneridae</taxon>
        <taxon>Pentapetalae</taxon>
        <taxon>asterids</taxon>
        <taxon>lamiids</taxon>
        <taxon>Solanales</taxon>
        <taxon>Solanaceae</taxon>
        <taxon>Solanoideae</taxon>
        <taxon>Solaneae</taxon>
        <taxon>Solanum</taxon>
    </lineage>
</organism>
<sequence length="235" mass="26403">MGDNNDEISLTDVVVSQPAAIDQNELIMQLMQQIAEMRIEMQRRQDLSNSIFAFNPPGDGRPPLHIPPLSAEQVQNPPSNPAQNPPIIDLIASNPHYASASYQIPPPPQNTSLQAPLPSPNANHQTGLPPQSQNVNRPHISLNHQNQHTNPQTFPQNYQATQNAQSPFIAPPLPQKATFQIPVPNEHDAHGSELDHYEEREREWRSLIHYLFFYFALPIPDESMMDSLLFASLCH</sequence>
<dbReference type="HOGENOM" id="CLU_1181914_0_0_1"/>
<protein>
    <submittedName>
        <fullName evidence="2">Uncharacterized protein</fullName>
    </submittedName>
</protein>
<dbReference type="PaxDb" id="4113-PGSC0003DMT400017165"/>
<dbReference type="Gramene" id="PGSC0003DMT400017165">
    <property type="protein sequence ID" value="PGSC0003DMT400017165"/>
    <property type="gene ID" value="PGSC0003DMG400006699"/>
</dbReference>
<reference evidence="3" key="1">
    <citation type="journal article" date="2011" name="Nature">
        <title>Genome sequence and analysis of the tuber crop potato.</title>
        <authorList>
            <consortium name="The Potato Genome Sequencing Consortium"/>
        </authorList>
    </citation>
    <scope>NUCLEOTIDE SEQUENCE [LARGE SCALE GENOMIC DNA]</scope>
    <source>
        <strain evidence="3">cv. DM1-3 516 R44</strain>
    </source>
</reference>
<feature type="region of interest" description="Disordered" evidence="1">
    <location>
        <begin position="50"/>
        <end position="155"/>
    </location>
</feature>
<dbReference type="InParanoid" id="M1A8M7"/>
<dbReference type="Proteomes" id="UP000011115">
    <property type="component" value="Unassembled WGS sequence"/>
</dbReference>
<accession>M1A8M7</accession>
<keyword evidence="3" id="KW-1185">Reference proteome</keyword>
<dbReference type="AlphaFoldDB" id="M1A8M7"/>
<evidence type="ECO:0000256" key="1">
    <source>
        <dbReference type="SAM" id="MobiDB-lite"/>
    </source>
</evidence>
<name>M1A8M7_SOLTU</name>
<feature type="compositionally biased region" description="Polar residues" evidence="1">
    <location>
        <begin position="110"/>
        <end position="155"/>
    </location>
</feature>
<reference evidence="2" key="2">
    <citation type="submission" date="2015-06" db="UniProtKB">
        <authorList>
            <consortium name="EnsemblPlants"/>
        </authorList>
    </citation>
    <scope>IDENTIFICATION</scope>
    <source>
        <strain evidence="2">DM1-3 516 R44</strain>
    </source>
</reference>
<evidence type="ECO:0000313" key="3">
    <source>
        <dbReference type="Proteomes" id="UP000011115"/>
    </source>
</evidence>
<evidence type="ECO:0000313" key="2">
    <source>
        <dbReference type="EnsemblPlants" id="PGSC0003DMT400017165"/>
    </source>
</evidence>
<dbReference type="EnsemblPlants" id="PGSC0003DMT400017165">
    <property type="protein sequence ID" value="PGSC0003DMT400017165"/>
    <property type="gene ID" value="PGSC0003DMG400006699"/>
</dbReference>